<dbReference type="InterPro" id="IPR046938">
    <property type="entry name" value="DNA_clamp_sf"/>
</dbReference>
<sequence length="363" mass="39807">MANSITIPHVFIVKDEYFKGGSVGVSDNAFIMVSDDASSVYLSWIGDKIEGVCRLISKETDKKIWENFDKVISWLNHGEERAIRYGDCSGTWHLVFSEKVDSEFIVLKNVKKSTCTYMNENGRSPIEVFFKIQTEPDNDLSRERVAYINNILESAHTFDDYERIRLSALNAANTISFFSDIRDSPNKKSVVDIEIQKPNVLKIENSHVTIISHGLPDKEIKENVKTKINIAKLKEFVKNTNSKTLQFIIMGNNMPLIIKTDNKQLFLLAPYTDDLYCENAAGLPVTDILEEDAGDGVSDIEGVSADNVVGDGVAGVELVISSGSGVNVTGVMGNGCGVDVTDGVVVIETAEPGEPGESADLVG</sequence>
<protein>
    <submittedName>
        <fullName evidence="1">Uncharacterized protein</fullName>
    </submittedName>
</protein>
<organism evidence="1">
    <name type="scientific">viral metagenome</name>
    <dbReference type="NCBI Taxonomy" id="1070528"/>
    <lineage>
        <taxon>unclassified sequences</taxon>
        <taxon>metagenomes</taxon>
        <taxon>organismal metagenomes</taxon>
    </lineage>
</organism>
<dbReference type="EMBL" id="MN738829">
    <property type="protein sequence ID" value="QHT38368.1"/>
    <property type="molecule type" value="Genomic_DNA"/>
</dbReference>
<reference evidence="1" key="1">
    <citation type="journal article" date="2020" name="Nature">
        <title>Giant virus diversity and host interactions through global metagenomics.</title>
        <authorList>
            <person name="Schulz F."/>
            <person name="Roux S."/>
            <person name="Paez-Espino D."/>
            <person name="Jungbluth S."/>
            <person name="Walsh D.A."/>
            <person name="Denef V.J."/>
            <person name="McMahon K.D."/>
            <person name="Konstantinidis K.T."/>
            <person name="Eloe-Fadrosh E.A."/>
            <person name="Kyrpides N.C."/>
            <person name="Woyke T."/>
        </authorList>
    </citation>
    <scope>NUCLEOTIDE SEQUENCE</scope>
    <source>
        <strain evidence="1">GVMAG-S-ERX556101-89</strain>
    </source>
</reference>
<dbReference type="SUPFAM" id="SSF55979">
    <property type="entry name" value="DNA clamp"/>
    <property type="match status" value="1"/>
</dbReference>
<evidence type="ECO:0000313" key="1">
    <source>
        <dbReference type="EMBL" id="QHT38368.1"/>
    </source>
</evidence>
<accession>A0A6C0F9L2</accession>
<name>A0A6C0F9L2_9ZZZZ</name>
<proteinExistence type="predicted"/>
<dbReference type="AlphaFoldDB" id="A0A6C0F9L2"/>